<keyword evidence="3" id="KW-1185">Reference proteome</keyword>
<dbReference type="AlphaFoldDB" id="Q0VP10"/>
<accession>Q0VP10</accession>
<name>Q0VP10_ALCBS</name>
<proteinExistence type="predicted"/>
<sequence length="424" mass="45754">MKKISMHLAGGLVLVAGLSGCMSANYYTEQGTPITQQTIDHFNTNPNDPIIPYSKGKTSYDAYPWASDKFQESLNAKPKSSANDELAQVADYWLHDGGMPPLDITVTRQPPENSVGTIATVVFSTLGCTFSLCLIPMVAPQQFETTIEMRSEGELVYSANAHYRGTVFMSWFPLGKLRGTQKLTDAAWYASAFSHEEKLVRNIAVEESLYQSLKKTKDVDTLAAALDNPSLKFYRPLVSARLAEVLAGQSRSQRLKHYAAIVEKHPDFTGDIHGNERLFFMGPADLRVMDVLKETYRKRSAPAMAASIKAAGKPYAVFTPEESSWLVKEGLPVDVVAAMISASEPKLAPEAVPVGLLAGAAPGDQAAGLPVASNALEATAAECSKAYAAKKVCENIPGDPFGLLTRGCMAQVKKKFGGSGCSIF</sequence>
<dbReference type="HOGENOM" id="CLU_646612_0_0_6"/>
<gene>
    <name evidence="2" type="ordered locus">ABO_1640</name>
</gene>
<protein>
    <recommendedName>
        <fullName evidence="4">Lipoprotein</fullName>
    </recommendedName>
</protein>
<evidence type="ECO:0000256" key="1">
    <source>
        <dbReference type="SAM" id="SignalP"/>
    </source>
</evidence>
<dbReference type="KEGG" id="abo:ABO_1640"/>
<keyword evidence="1" id="KW-0732">Signal</keyword>
<organism evidence="2 3">
    <name type="scientific">Alcanivorax borkumensis (strain ATCC 700651 / DSM 11573 / NCIMB 13689 / SK2)</name>
    <dbReference type="NCBI Taxonomy" id="393595"/>
    <lineage>
        <taxon>Bacteria</taxon>
        <taxon>Pseudomonadati</taxon>
        <taxon>Pseudomonadota</taxon>
        <taxon>Gammaproteobacteria</taxon>
        <taxon>Oceanospirillales</taxon>
        <taxon>Alcanivoracaceae</taxon>
        <taxon>Alcanivorax</taxon>
    </lineage>
</organism>
<feature type="signal peptide" evidence="1">
    <location>
        <begin position="1"/>
        <end position="24"/>
    </location>
</feature>
<evidence type="ECO:0000313" key="2">
    <source>
        <dbReference type="EMBL" id="CAL17088.1"/>
    </source>
</evidence>
<reference evidence="2 3" key="1">
    <citation type="journal article" date="2006" name="Nat. Biotechnol.">
        <title>Genome sequence of the ubiquitous hydrocarbon-degrading marine bacterium Alcanivorax borkumensis.</title>
        <authorList>
            <person name="Schneiker S."/>
            <person name="Martins dos Santos V.A.P."/>
            <person name="Bartels D."/>
            <person name="Bekel T."/>
            <person name="Brecht M."/>
            <person name="Buhrmester J."/>
            <person name="Chernikova T.N."/>
            <person name="Denaro R."/>
            <person name="Ferrer M."/>
            <person name="Gertler C."/>
            <person name="Goesmann A."/>
            <person name="Golyshina O.V."/>
            <person name="Kaminski F."/>
            <person name="Khachane A.N."/>
            <person name="Lang S."/>
            <person name="Linke B."/>
            <person name="McHardy A.C."/>
            <person name="Meyer F."/>
            <person name="Nechitaylo T."/>
            <person name="Puehler A."/>
            <person name="Regenhardt D."/>
            <person name="Rupp O."/>
            <person name="Sabirova J.S."/>
            <person name="Selbitschka W."/>
            <person name="Yakimov M.M."/>
            <person name="Timmis K.N."/>
            <person name="Vorhoelter F.-J."/>
            <person name="Weidner S."/>
            <person name="Kaiser O."/>
            <person name="Golyshin P.N."/>
        </authorList>
    </citation>
    <scope>NUCLEOTIDE SEQUENCE [LARGE SCALE GENOMIC DNA]</scope>
    <source>
        <strain evidence="3">ATCC 700651 / DSM 11573 / NCIMB 13689 / SK2</strain>
    </source>
</reference>
<dbReference type="EMBL" id="AM286690">
    <property type="protein sequence ID" value="CAL17088.1"/>
    <property type="molecule type" value="Genomic_DNA"/>
</dbReference>
<evidence type="ECO:0000313" key="3">
    <source>
        <dbReference type="Proteomes" id="UP000008871"/>
    </source>
</evidence>
<feature type="chain" id="PRO_5004178909" description="Lipoprotein" evidence="1">
    <location>
        <begin position="25"/>
        <end position="424"/>
    </location>
</feature>
<dbReference type="RefSeq" id="WP_011588921.1">
    <property type="nucleotide sequence ID" value="NC_008260.1"/>
</dbReference>
<dbReference type="Proteomes" id="UP000008871">
    <property type="component" value="Chromosome"/>
</dbReference>
<dbReference type="PROSITE" id="PS51257">
    <property type="entry name" value="PROKAR_LIPOPROTEIN"/>
    <property type="match status" value="1"/>
</dbReference>
<evidence type="ECO:0008006" key="4">
    <source>
        <dbReference type="Google" id="ProtNLM"/>
    </source>
</evidence>